<reference evidence="6 7" key="1">
    <citation type="submission" date="2017-05" db="EMBL/GenBank/DDBJ databases">
        <authorList>
            <person name="Song R."/>
            <person name="Chenine A.L."/>
            <person name="Ruprecht R.M."/>
        </authorList>
    </citation>
    <scope>NUCLEOTIDE SEQUENCE [LARGE SCALE GENOMIC DNA]</scope>
    <source>
        <strain evidence="6 7">CECT 8898</strain>
    </source>
</reference>
<comment type="similarity">
    <text evidence="1">Belongs to the short-chain fatty acyl-CoA assimilation regulator (ScfR) family.</text>
</comment>
<dbReference type="OrthoDB" id="1123084at2"/>
<accession>A0A238L5T7</accession>
<keyword evidence="7" id="KW-1185">Reference proteome</keyword>
<dbReference type="InterPro" id="IPR018653">
    <property type="entry name" value="ScfR_C"/>
</dbReference>
<evidence type="ECO:0000313" key="7">
    <source>
        <dbReference type="Proteomes" id="UP000207598"/>
    </source>
</evidence>
<evidence type="ECO:0000256" key="4">
    <source>
        <dbReference type="ARBA" id="ARBA00023163"/>
    </source>
</evidence>
<name>A0A238L5T7_9RHOB</name>
<dbReference type="Pfam" id="PF09856">
    <property type="entry name" value="ScfRs"/>
    <property type="match status" value="1"/>
</dbReference>
<gene>
    <name evidence="6" type="ORF">MAA8898_04639</name>
</gene>
<keyword evidence="3" id="KW-0238">DNA-binding</keyword>
<dbReference type="AlphaFoldDB" id="A0A238L5T7"/>
<dbReference type="GO" id="GO:0003700">
    <property type="term" value="F:DNA-binding transcription factor activity"/>
    <property type="evidence" value="ECO:0007669"/>
    <property type="project" value="TreeGrafter"/>
</dbReference>
<proteinExistence type="inferred from homology"/>
<dbReference type="InterPro" id="IPR010359">
    <property type="entry name" value="IrrE_HExxH"/>
</dbReference>
<evidence type="ECO:0000256" key="1">
    <source>
        <dbReference type="ARBA" id="ARBA00007227"/>
    </source>
</evidence>
<dbReference type="PANTHER" id="PTHR46797:SF23">
    <property type="entry name" value="HTH-TYPE TRANSCRIPTIONAL REGULATOR SUTR"/>
    <property type="match status" value="1"/>
</dbReference>
<dbReference type="SMART" id="SM00530">
    <property type="entry name" value="HTH_XRE"/>
    <property type="match status" value="1"/>
</dbReference>
<dbReference type="GO" id="GO:0005829">
    <property type="term" value="C:cytosol"/>
    <property type="evidence" value="ECO:0007669"/>
    <property type="project" value="TreeGrafter"/>
</dbReference>
<dbReference type="PROSITE" id="PS50943">
    <property type="entry name" value="HTH_CROC1"/>
    <property type="match status" value="1"/>
</dbReference>
<protein>
    <submittedName>
        <fullName evidence="6">Helix-turn-helix protein</fullName>
    </submittedName>
</protein>
<organism evidence="6 7">
    <name type="scientific">Maliponia aquimaris</name>
    <dbReference type="NCBI Taxonomy" id="1673631"/>
    <lineage>
        <taxon>Bacteria</taxon>
        <taxon>Pseudomonadati</taxon>
        <taxon>Pseudomonadota</taxon>
        <taxon>Alphaproteobacteria</taxon>
        <taxon>Rhodobacterales</taxon>
        <taxon>Paracoccaceae</taxon>
        <taxon>Maliponia</taxon>
    </lineage>
</organism>
<evidence type="ECO:0000313" key="6">
    <source>
        <dbReference type="EMBL" id="SMX50171.1"/>
    </source>
</evidence>
<evidence type="ECO:0000256" key="3">
    <source>
        <dbReference type="ARBA" id="ARBA00023125"/>
    </source>
</evidence>
<dbReference type="Pfam" id="PF06114">
    <property type="entry name" value="Peptidase_M78"/>
    <property type="match status" value="1"/>
</dbReference>
<dbReference type="Gene3D" id="1.10.260.40">
    <property type="entry name" value="lambda repressor-like DNA-binding domains"/>
    <property type="match status" value="1"/>
</dbReference>
<sequence length="468" mass="52337">MTKTLIGPKLRQLRGLHNHTQAEMAKRLGVSAAYVNLLENNQRSLSVQVLMALSEAYGVDAKSLVQGNEATRLTELRAAVKDPVFTGDLPDLTELRAALDHAPRLVDRFLELHRDYRTLADHLQRSVAAGASGEVLRAAPEREIYDFFRTRQNHFPALEEMAQISRERLGGTQDDMYALLKRHLRVTHGIQSDLRRLTEMPDALMEFDEKAAEVHLSEALDQPNRNFQLAHVVAQIEAGEVVQGLVASAGLRSDTGRKRLEVELLNYVAAAILLPYAPFLALARESGYDLDRLAAAFGVSFEQVCHRLTTLQDPADRGIPFFFLRVDRAGNVTKRFNATGAQLADQGGGCPVWNIHGAFHQPSVIQPQFVELPDGARYFTLSRTSDRPVFSRTTQDRRLVVALGCDARHAEEITYARSLNAKDPALYAQVGLNCHTCPRQKCAQRAHQPLHMTLKVDSHRRGRTRYES</sequence>
<dbReference type="InterPro" id="IPR050807">
    <property type="entry name" value="TransReg_Diox_bact_type"/>
</dbReference>
<dbReference type="EMBL" id="FXYF01000020">
    <property type="protein sequence ID" value="SMX50171.1"/>
    <property type="molecule type" value="Genomic_DNA"/>
</dbReference>
<dbReference type="PANTHER" id="PTHR46797">
    <property type="entry name" value="HTH-TYPE TRANSCRIPTIONAL REGULATOR"/>
    <property type="match status" value="1"/>
</dbReference>
<keyword evidence="4" id="KW-0804">Transcription</keyword>
<dbReference type="InterPro" id="IPR010982">
    <property type="entry name" value="Lambda_DNA-bd_dom_sf"/>
</dbReference>
<keyword evidence="2" id="KW-0805">Transcription regulation</keyword>
<dbReference type="InterPro" id="IPR026281">
    <property type="entry name" value="HTH_RamB"/>
</dbReference>
<dbReference type="PIRSF" id="PIRSF019251">
    <property type="entry name" value="Rv0465c"/>
    <property type="match status" value="1"/>
</dbReference>
<dbReference type="Proteomes" id="UP000207598">
    <property type="component" value="Unassembled WGS sequence"/>
</dbReference>
<dbReference type="Pfam" id="PF01381">
    <property type="entry name" value="HTH_3"/>
    <property type="match status" value="1"/>
</dbReference>
<evidence type="ECO:0000256" key="2">
    <source>
        <dbReference type="ARBA" id="ARBA00023015"/>
    </source>
</evidence>
<dbReference type="RefSeq" id="WP_094023367.1">
    <property type="nucleotide sequence ID" value="NZ_FXYF01000020.1"/>
</dbReference>
<dbReference type="GO" id="GO:0003677">
    <property type="term" value="F:DNA binding"/>
    <property type="evidence" value="ECO:0007669"/>
    <property type="project" value="UniProtKB-KW"/>
</dbReference>
<dbReference type="SUPFAM" id="SSF47413">
    <property type="entry name" value="lambda repressor-like DNA-binding domains"/>
    <property type="match status" value="1"/>
</dbReference>
<dbReference type="CDD" id="cd00093">
    <property type="entry name" value="HTH_XRE"/>
    <property type="match status" value="1"/>
</dbReference>
<feature type="domain" description="HTH cro/C1-type" evidence="5">
    <location>
        <begin position="10"/>
        <end position="64"/>
    </location>
</feature>
<dbReference type="InterPro" id="IPR001387">
    <property type="entry name" value="Cro/C1-type_HTH"/>
</dbReference>
<evidence type="ECO:0000259" key="5">
    <source>
        <dbReference type="PROSITE" id="PS50943"/>
    </source>
</evidence>